<organism evidence="2 3">
    <name type="scientific">Reyranella soli</name>
    <dbReference type="NCBI Taxonomy" id="1230389"/>
    <lineage>
        <taxon>Bacteria</taxon>
        <taxon>Pseudomonadati</taxon>
        <taxon>Pseudomonadota</taxon>
        <taxon>Alphaproteobacteria</taxon>
        <taxon>Hyphomicrobiales</taxon>
        <taxon>Reyranellaceae</taxon>
        <taxon>Reyranella</taxon>
    </lineage>
</organism>
<dbReference type="Proteomes" id="UP000321058">
    <property type="component" value="Unassembled WGS sequence"/>
</dbReference>
<proteinExistence type="predicted"/>
<name>A0A512NT25_9HYPH</name>
<evidence type="ECO:0000256" key="1">
    <source>
        <dbReference type="SAM" id="SignalP"/>
    </source>
</evidence>
<keyword evidence="1" id="KW-0732">Signal</keyword>
<protein>
    <recommendedName>
        <fullName evidence="4">Alkaline proteinase inhibitor/ Outer membrane lipoprotein Omp19 domain-containing protein</fullName>
    </recommendedName>
</protein>
<accession>A0A512NT25</accession>
<comment type="caution">
    <text evidence="2">The sequence shown here is derived from an EMBL/GenBank/DDBJ whole genome shotgun (WGS) entry which is preliminary data.</text>
</comment>
<evidence type="ECO:0000313" key="2">
    <source>
        <dbReference type="EMBL" id="GEP62105.1"/>
    </source>
</evidence>
<evidence type="ECO:0008006" key="4">
    <source>
        <dbReference type="Google" id="ProtNLM"/>
    </source>
</evidence>
<reference evidence="2 3" key="1">
    <citation type="submission" date="2019-07" db="EMBL/GenBank/DDBJ databases">
        <title>Whole genome shotgun sequence of Reyranella soli NBRC 108950.</title>
        <authorList>
            <person name="Hosoyama A."/>
            <person name="Uohara A."/>
            <person name="Ohji S."/>
            <person name="Ichikawa N."/>
        </authorList>
    </citation>
    <scope>NUCLEOTIDE SEQUENCE [LARGE SCALE GENOMIC DNA]</scope>
    <source>
        <strain evidence="2 3">NBRC 108950</strain>
    </source>
</reference>
<evidence type="ECO:0000313" key="3">
    <source>
        <dbReference type="Proteomes" id="UP000321058"/>
    </source>
</evidence>
<dbReference type="AlphaFoldDB" id="A0A512NT25"/>
<gene>
    <name evidence="2" type="ORF">RSO01_92710</name>
</gene>
<feature type="chain" id="PRO_5021917736" description="Alkaline proteinase inhibitor/ Outer membrane lipoprotein Omp19 domain-containing protein" evidence="1">
    <location>
        <begin position="23"/>
        <end position="108"/>
    </location>
</feature>
<dbReference type="EMBL" id="BKAJ01000309">
    <property type="protein sequence ID" value="GEP62105.1"/>
    <property type="molecule type" value="Genomic_DNA"/>
</dbReference>
<keyword evidence="3" id="KW-1185">Reference proteome</keyword>
<feature type="signal peptide" evidence="1">
    <location>
        <begin position="1"/>
        <end position="22"/>
    </location>
</feature>
<sequence>MVCSKFAAIVSAVVLAAGGSFAQTVSVPIQNYSQIAGVWHGTTKHGTKAVLQFEASGQCYSGTNQGTSKCFKVAIQDGSVRAEWGNGSGHVTLKLTNAGTLEGRLVNG</sequence>